<dbReference type="GO" id="GO:0016874">
    <property type="term" value="F:ligase activity"/>
    <property type="evidence" value="ECO:0007669"/>
    <property type="project" value="UniProtKB-KW"/>
</dbReference>
<feature type="transmembrane region" description="Helical" evidence="5">
    <location>
        <begin position="73"/>
        <end position="93"/>
    </location>
</feature>
<dbReference type="Pfam" id="PF04932">
    <property type="entry name" value="Wzy_C"/>
    <property type="match status" value="1"/>
</dbReference>
<feature type="transmembrane region" description="Helical" evidence="5">
    <location>
        <begin position="189"/>
        <end position="207"/>
    </location>
</feature>
<feature type="transmembrane region" description="Helical" evidence="5">
    <location>
        <begin position="314"/>
        <end position="332"/>
    </location>
</feature>
<feature type="transmembrane region" description="Helical" evidence="5">
    <location>
        <begin position="143"/>
        <end position="161"/>
    </location>
</feature>
<dbReference type="AlphaFoldDB" id="A0A842JDY3"/>
<dbReference type="EMBL" id="JACMSE010000002">
    <property type="protein sequence ID" value="MBC2888701.1"/>
    <property type="molecule type" value="Genomic_DNA"/>
</dbReference>
<name>A0A842JDY3_9ACTN</name>
<protein>
    <submittedName>
        <fullName evidence="7">O-antigen ligase family protein</fullName>
    </submittedName>
</protein>
<accession>A0A842JDY3</accession>
<keyword evidence="3 5" id="KW-1133">Transmembrane helix</keyword>
<evidence type="ECO:0000256" key="4">
    <source>
        <dbReference type="ARBA" id="ARBA00023136"/>
    </source>
</evidence>
<proteinExistence type="predicted"/>
<comment type="subcellular location">
    <subcellularLocation>
        <location evidence="1">Membrane</location>
        <topology evidence="1">Multi-pass membrane protein</topology>
    </subcellularLocation>
</comment>
<evidence type="ECO:0000256" key="5">
    <source>
        <dbReference type="SAM" id="Phobius"/>
    </source>
</evidence>
<evidence type="ECO:0000256" key="3">
    <source>
        <dbReference type="ARBA" id="ARBA00022989"/>
    </source>
</evidence>
<feature type="transmembrane region" description="Helical" evidence="5">
    <location>
        <begin position="46"/>
        <end position="67"/>
    </location>
</feature>
<evidence type="ECO:0000259" key="6">
    <source>
        <dbReference type="Pfam" id="PF04932"/>
    </source>
</evidence>
<keyword evidence="8" id="KW-1185">Reference proteome</keyword>
<feature type="transmembrane region" description="Helical" evidence="5">
    <location>
        <begin position="339"/>
        <end position="355"/>
    </location>
</feature>
<evidence type="ECO:0000256" key="1">
    <source>
        <dbReference type="ARBA" id="ARBA00004141"/>
    </source>
</evidence>
<feature type="transmembrane region" description="Helical" evidence="5">
    <location>
        <begin position="168"/>
        <end position="183"/>
    </location>
</feature>
<feature type="transmembrane region" description="Helical" evidence="5">
    <location>
        <begin position="20"/>
        <end position="39"/>
    </location>
</feature>
<dbReference type="RefSeq" id="WP_185904636.1">
    <property type="nucleotide sequence ID" value="NZ_JACMSE010000002.1"/>
</dbReference>
<feature type="transmembrane region" description="Helical" evidence="5">
    <location>
        <begin position="214"/>
        <end position="233"/>
    </location>
</feature>
<comment type="caution">
    <text evidence="7">The sequence shown here is derived from an EMBL/GenBank/DDBJ whole genome shotgun (WGS) entry which is preliminary data.</text>
</comment>
<organism evidence="7 8">
    <name type="scientific">Gordonibacter massiliensis</name>
    <name type="common">ex Traore et al. 2017</name>
    <dbReference type="NCBI Taxonomy" id="1841863"/>
    <lineage>
        <taxon>Bacteria</taxon>
        <taxon>Bacillati</taxon>
        <taxon>Actinomycetota</taxon>
        <taxon>Coriobacteriia</taxon>
        <taxon>Eggerthellales</taxon>
        <taxon>Eggerthellaceae</taxon>
        <taxon>Gordonibacter</taxon>
    </lineage>
</organism>
<gene>
    <name evidence="7" type="ORF">H7313_04970</name>
</gene>
<feature type="transmembrane region" description="Helical" evidence="5">
    <location>
        <begin position="361"/>
        <end position="380"/>
    </location>
</feature>
<keyword evidence="7" id="KW-0436">Ligase</keyword>
<keyword evidence="4 5" id="KW-0472">Membrane</keyword>
<feature type="transmembrane region" description="Helical" evidence="5">
    <location>
        <begin position="105"/>
        <end position="123"/>
    </location>
</feature>
<dbReference type="InterPro" id="IPR007016">
    <property type="entry name" value="O-antigen_ligase-rel_domated"/>
</dbReference>
<dbReference type="GO" id="GO:0016020">
    <property type="term" value="C:membrane"/>
    <property type="evidence" value="ECO:0007669"/>
    <property type="project" value="UniProtKB-SubCell"/>
</dbReference>
<evidence type="ECO:0000313" key="8">
    <source>
        <dbReference type="Proteomes" id="UP000587396"/>
    </source>
</evidence>
<evidence type="ECO:0000313" key="7">
    <source>
        <dbReference type="EMBL" id="MBC2888701.1"/>
    </source>
</evidence>
<dbReference type="Proteomes" id="UP000587396">
    <property type="component" value="Unassembled WGS sequence"/>
</dbReference>
<sequence>MAILPLYCLTTLLQNVPGLAYVNRFLVAPVFLLALASLFRARINKWYYMAIAVLSAVSVIACAFTQWNSYAVVQAPRGIFCIVLVICFCARFDSYRAICQQNTRYFQAIAFLWTVLVAISIPLPSSWSIQWGGSPYFVSYVDSAFQLMPTAMIVMALNIICTVQGQRKIVGFVLSLVPLYAGLQGGSRTYFVLIVAMFFALLLTMRLTKFERRVLIVVVAAAILVSFSSSGIAEKLLNVTSEQQRAIAGSGVLGTFTSGRSDFWLIDIQAFFDLPLWQQFVGNGYSFSYNVNAAGIGNAVFAHNDFINLLMESGYIGLCIYLSVMISFFVAAKRKAVSKSQITLLVFIWFFNAFSNSFYPYVSSVIAFCLTGVAFSLSAVKHREENGR</sequence>
<keyword evidence="2 5" id="KW-0812">Transmembrane</keyword>
<reference evidence="7 8" key="1">
    <citation type="submission" date="2020-08" db="EMBL/GenBank/DDBJ databases">
        <authorList>
            <person name="Liu C."/>
            <person name="Sun Q."/>
        </authorList>
    </citation>
    <scope>NUCLEOTIDE SEQUENCE [LARGE SCALE GENOMIC DNA]</scope>
    <source>
        <strain evidence="7 8">N22</strain>
    </source>
</reference>
<feature type="domain" description="O-antigen ligase-related" evidence="6">
    <location>
        <begin position="179"/>
        <end position="322"/>
    </location>
</feature>
<evidence type="ECO:0000256" key="2">
    <source>
        <dbReference type="ARBA" id="ARBA00022692"/>
    </source>
</evidence>